<feature type="chain" id="PRO_5029903294" evidence="1">
    <location>
        <begin position="25"/>
        <end position="85"/>
    </location>
</feature>
<name>A0A7J6W442_THATH</name>
<comment type="caution">
    <text evidence="2">The sequence shown here is derived from an EMBL/GenBank/DDBJ whole genome shotgun (WGS) entry which is preliminary data.</text>
</comment>
<keyword evidence="1" id="KW-0732">Signal</keyword>
<sequence>MVGGNANLMQGFLIIVIYILDVLKEDCKYRITFTFLEMKHDDSEEEDDCEEDEEEDFGDETVIVQAIKDDEGKFENPMQDISDDC</sequence>
<evidence type="ECO:0000313" key="2">
    <source>
        <dbReference type="EMBL" id="KAF5192149.1"/>
    </source>
</evidence>
<reference evidence="2 3" key="1">
    <citation type="submission" date="2020-06" db="EMBL/GenBank/DDBJ databases">
        <title>Transcriptomic and genomic resources for Thalictrum thalictroides and T. hernandezii: Facilitating candidate gene discovery in an emerging model plant lineage.</title>
        <authorList>
            <person name="Arias T."/>
            <person name="Riano-Pachon D.M."/>
            <person name="Di Stilio V.S."/>
        </authorList>
    </citation>
    <scope>NUCLEOTIDE SEQUENCE [LARGE SCALE GENOMIC DNA]</scope>
    <source>
        <strain evidence="3">cv. WT478/WT964</strain>
        <tissue evidence="2">Leaves</tissue>
    </source>
</reference>
<dbReference type="Proteomes" id="UP000554482">
    <property type="component" value="Unassembled WGS sequence"/>
</dbReference>
<feature type="signal peptide" evidence="1">
    <location>
        <begin position="1"/>
        <end position="24"/>
    </location>
</feature>
<dbReference type="AlphaFoldDB" id="A0A7J6W442"/>
<keyword evidence="3" id="KW-1185">Reference proteome</keyword>
<organism evidence="2 3">
    <name type="scientific">Thalictrum thalictroides</name>
    <name type="common">Rue-anemone</name>
    <name type="synonym">Anemone thalictroides</name>
    <dbReference type="NCBI Taxonomy" id="46969"/>
    <lineage>
        <taxon>Eukaryota</taxon>
        <taxon>Viridiplantae</taxon>
        <taxon>Streptophyta</taxon>
        <taxon>Embryophyta</taxon>
        <taxon>Tracheophyta</taxon>
        <taxon>Spermatophyta</taxon>
        <taxon>Magnoliopsida</taxon>
        <taxon>Ranunculales</taxon>
        <taxon>Ranunculaceae</taxon>
        <taxon>Thalictroideae</taxon>
        <taxon>Thalictrum</taxon>
    </lineage>
</organism>
<protein>
    <submittedName>
        <fullName evidence="2">Uncharacterized protein</fullName>
    </submittedName>
</protein>
<gene>
    <name evidence="2" type="ORF">FRX31_018265</name>
</gene>
<accession>A0A7J6W442</accession>
<evidence type="ECO:0000313" key="3">
    <source>
        <dbReference type="Proteomes" id="UP000554482"/>
    </source>
</evidence>
<dbReference type="EMBL" id="JABWDY010021785">
    <property type="protein sequence ID" value="KAF5192149.1"/>
    <property type="molecule type" value="Genomic_DNA"/>
</dbReference>
<evidence type="ECO:0000256" key="1">
    <source>
        <dbReference type="SAM" id="SignalP"/>
    </source>
</evidence>
<proteinExistence type="predicted"/>